<gene>
    <name evidence="2" type="ORF">CTA1_10306</name>
</gene>
<dbReference type="AlphaFoldDB" id="A0A4U6X138"/>
<organism evidence="2 3">
    <name type="scientific">Colletotrichum tanaceti</name>
    <dbReference type="NCBI Taxonomy" id="1306861"/>
    <lineage>
        <taxon>Eukaryota</taxon>
        <taxon>Fungi</taxon>
        <taxon>Dikarya</taxon>
        <taxon>Ascomycota</taxon>
        <taxon>Pezizomycotina</taxon>
        <taxon>Sordariomycetes</taxon>
        <taxon>Hypocreomycetidae</taxon>
        <taxon>Glomerellales</taxon>
        <taxon>Glomerellaceae</taxon>
        <taxon>Colletotrichum</taxon>
        <taxon>Colletotrichum destructivum species complex</taxon>
    </lineage>
</organism>
<sequence length="164" mass="16870">MKTQHMALPSLQAASVAFIAARGAEARRVFCANANDVVVPYVHCNGTQPAGAFFRFGCDLEAVPVGSAIDPVATPKYDAADVIGRQNAQFPPSEFVAGGFGKRGLCKDDEKILPGTKRNPPFLGGDRPPPGSSRTVGRNTGAGRTGARTGGRSGGWAGGRSNGG</sequence>
<feature type="compositionally biased region" description="Low complexity" evidence="1">
    <location>
        <begin position="137"/>
        <end position="147"/>
    </location>
</feature>
<protein>
    <submittedName>
        <fullName evidence="2">Uncharacterized protein</fullName>
    </submittedName>
</protein>
<name>A0A4U6X138_9PEZI</name>
<feature type="compositionally biased region" description="Gly residues" evidence="1">
    <location>
        <begin position="148"/>
        <end position="164"/>
    </location>
</feature>
<proteinExistence type="predicted"/>
<accession>A0A4U6X138</accession>
<evidence type="ECO:0000313" key="3">
    <source>
        <dbReference type="Proteomes" id="UP000310108"/>
    </source>
</evidence>
<evidence type="ECO:0000313" key="2">
    <source>
        <dbReference type="EMBL" id="TKW48855.1"/>
    </source>
</evidence>
<comment type="caution">
    <text evidence="2">The sequence shown here is derived from an EMBL/GenBank/DDBJ whole genome shotgun (WGS) entry which is preliminary data.</text>
</comment>
<feature type="region of interest" description="Disordered" evidence="1">
    <location>
        <begin position="109"/>
        <end position="164"/>
    </location>
</feature>
<dbReference type="STRING" id="1306861.A0A4U6X138"/>
<evidence type="ECO:0000256" key="1">
    <source>
        <dbReference type="SAM" id="MobiDB-lite"/>
    </source>
</evidence>
<reference evidence="2 3" key="1">
    <citation type="journal article" date="2019" name="PLoS ONE">
        <title>Comparative genome analysis indicates high evolutionary potential of pathogenicity genes in Colletotrichum tanaceti.</title>
        <authorList>
            <person name="Lelwala R.V."/>
            <person name="Korhonen P.K."/>
            <person name="Young N.D."/>
            <person name="Scott J.B."/>
            <person name="Ades P.A."/>
            <person name="Gasser R.B."/>
            <person name="Taylor P.W.J."/>
        </authorList>
    </citation>
    <scope>NUCLEOTIDE SEQUENCE [LARGE SCALE GENOMIC DNA]</scope>
    <source>
        <strain evidence="2">BRIP57314</strain>
    </source>
</reference>
<dbReference type="Proteomes" id="UP000310108">
    <property type="component" value="Unassembled WGS sequence"/>
</dbReference>
<keyword evidence="3" id="KW-1185">Reference proteome</keyword>
<dbReference type="EMBL" id="PJEX01000693">
    <property type="protein sequence ID" value="TKW48855.1"/>
    <property type="molecule type" value="Genomic_DNA"/>
</dbReference>